<dbReference type="InterPro" id="IPR025743">
    <property type="entry name" value="TssM1_N"/>
</dbReference>
<sequence length="1353" mass="150589">MLTDDRFLIAVAILIVLALLGLGVVFYFATRASAAKPGTDPKLIKLRFDSLRNSFRQAVELIEGNIAARSERYGIPWVLVLNEGMGQRNLPIEQSGVPSALSSEAASAATTQGISWHFFDKGVVVEMQGAYLGSPDDENAAEKPWDEFLGLCRNYRPQRPFDSVVITVPAEMLLDNSPDSTLEFVKLARLAHRRLWLAQNRFAMRFAVYVTVSGCEKIEGFSAFSRALPETMRAGMLGWSSPYDLSTTYQGSWIGEAMNSVVHTISDTTAELFASNKGAVDSSSFFLLPNRVDALRSQLQAYADELMRPSAYHEPFFFRGIYFTGDSSLAARTALAGEQDVAQEASDGIPDASDLVSQLMQEPAFLRDLFEKKIFLEYGLARPSRQQLTRPMLSRVARVAAVVLLGGWSIGLVVATVQLSNRNPDIAKMLKQIEVDNQYRNQMMSRGTAIPPEWYKAKTLALLSAIENLGAEKTWAVLMPGSWSYWNNLDTRVVERVEREFGEIAIGTLRRELYARASELTGVEQDESTSELIIGGFCMGPRVEQGATHVPTLAIESTPEFAAVQQYLSQVEQLEQAIGAMQRLQQADANSADDLRLLVKYTLGTELPGNISQSIRFFRGNEANASAGMAALSVNHIRHAVRCSLAKGMGTLDQRVFVNNDLLVLERQLAALTNRLLSTDSRPIGYAQAVAGYKEILSLMRSQESLLAAGRGEWMHKPSLELGTSYDKVMARITESDRLLGPEAADQVNQYANSEFVKFSAEFSSRFNAEGHSGIIWQDKESRFLLSPERLALRDAVTGLLAQPFMVATSDREIPEMPTLGILTWDTAKLDQALALVDEQKRFMNESLVKFPPEARPSVVTFVNDQFGRLGNDKVVAALGISGRVDPASATDAMTFEAARGRLAKLQGFFTELGFYRVADGIQQLLSQDAQARLRQLDSSLNQFDLYAIRGRDFSYWTGDQGPLLQALGVTDGQAMTQYLAQQFSRVETLGRQAEVYLNSLDKAAAEGQLATRWQAINREVERYRTKNANSSLNAYEQFLMTVGVDVDRYTCAEKLATKAPSKRPTDYFAIRHLQVYTALLKRCTDLRYTEQQELWSDFAYNFNRLLAGRPPFAVSNGKDLIDADFDDVGQLFRSSDKMARVLKTSPLDKQSLAHTQEMRRFSDQYERARVFMAPLYPVEDGVVAGYDIAAEFRVNQGAELDGNKVIDWALEIGPQTLRFRDPPRALRWEPGMPVTLTLRVAKDAPGNVFADPQQPYMSVDGKSVIYRFTDTWSLLRMIKSQREADTGARSDGRTQLLRMEFPMGTGTELGKSGQPDVRARVFLRFTLSAVGKRTPLAWPGTFPSRAPEFSKP</sequence>
<organism evidence="3 4">
    <name type="scientific">Rhodoferax saidenbachensis</name>
    <dbReference type="NCBI Taxonomy" id="1484693"/>
    <lineage>
        <taxon>Bacteria</taxon>
        <taxon>Pseudomonadati</taxon>
        <taxon>Pseudomonadota</taxon>
        <taxon>Betaproteobacteria</taxon>
        <taxon>Burkholderiales</taxon>
        <taxon>Comamonadaceae</taxon>
        <taxon>Rhodoferax</taxon>
    </lineage>
</organism>
<keyword evidence="1" id="KW-0472">Membrane</keyword>
<reference evidence="3 4" key="1">
    <citation type="submission" date="2017-01" db="EMBL/GenBank/DDBJ databases">
        <authorList>
            <person name="Mah S.A."/>
            <person name="Swanson W.J."/>
            <person name="Moy G.W."/>
            <person name="Vacquier V.D."/>
        </authorList>
    </citation>
    <scope>NUCLEOTIDE SEQUENCE [LARGE SCALE GENOMIC DNA]</scope>
    <source>
        <strain evidence="3 4">DSM 22694</strain>
    </source>
</reference>
<dbReference type="InterPro" id="IPR053156">
    <property type="entry name" value="T6SS_TssM-like"/>
</dbReference>
<dbReference type="STRING" id="1484693.RS694_19040"/>
<dbReference type="RefSeq" id="WP_029706662.1">
    <property type="nucleotide sequence ID" value="NZ_CP019239.1"/>
</dbReference>
<gene>
    <name evidence="3" type="ORF">RS694_19040</name>
</gene>
<accession>A0A1P8KEE8</accession>
<evidence type="ECO:0000313" key="3">
    <source>
        <dbReference type="EMBL" id="APW44407.1"/>
    </source>
</evidence>
<dbReference type="PANTHER" id="PTHR36153">
    <property type="entry name" value="INNER MEMBRANE PROTEIN-RELATED"/>
    <property type="match status" value="1"/>
</dbReference>
<dbReference type="Pfam" id="PF14331">
    <property type="entry name" value="IcmF-related_N"/>
    <property type="match status" value="1"/>
</dbReference>
<name>A0A1P8KEE8_9BURK</name>
<keyword evidence="1" id="KW-0812">Transmembrane</keyword>
<protein>
    <submittedName>
        <fullName evidence="3">Type VI secretion protein IcmF</fullName>
    </submittedName>
</protein>
<proteinExistence type="predicted"/>
<dbReference type="eggNOG" id="COG3523">
    <property type="taxonomic scope" value="Bacteria"/>
</dbReference>
<dbReference type="EMBL" id="CP019239">
    <property type="protein sequence ID" value="APW44407.1"/>
    <property type="molecule type" value="Genomic_DNA"/>
</dbReference>
<dbReference type="Proteomes" id="UP000186110">
    <property type="component" value="Chromosome"/>
</dbReference>
<feature type="transmembrane region" description="Helical" evidence="1">
    <location>
        <begin position="6"/>
        <end position="29"/>
    </location>
</feature>
<dbReference type="KEGG" id="rsb:RS694_19040"/>
<evidence type="ECO:0000313" key="4">
    <source>
        <dbReference type="Proteomes" id="UP000186110"/>
    </source>
</evidence>
<evidence type="ECO:0000259" key="2">
    <source>
        <dbReference type="Pfam" id="PF14331"/>
    </source>
</evidence>
<dbReference type="PANTHER" id="PTHR36153:SF1">
    <property type="entry name" value="TYPE VI SECRETION SYSTEM COMPONENT TSSM1"/>
    <property type="match status" value="1"/>
</dbReference>
<evidence type="ECO:0000256" key="1">
    <source>
        <dbReference type="SAM" id="Phobius"/>
    </source>
</evidence>
<keyword evidence="4" id="KW-1185">Reference proteome</keyword>
<feature type="domain" description="Type VI secretion system component TssM1 N-terminal" evidence="2">
    <location>
        <begin position="141"/>
        <end position="400"/>
    </location>
</feature>
<keyword evidence="1" id="KW-1133">Transmembrane helix</keyword>